<dbReference type="FunFam" id="3.30.565.10:FF:000006">
    <property type="entry name" value="Sensor histidine kinase WalK"/>
    <property type="match status" value="1"/>
</dbReference>
<dbReference type="EMBL" id="CP036271">
    <property type="protein sequence ID" value="QDT56622.1"/>
    <property type="molecule type" value="Genomic_DNA"/>
</dbReference>
<dbReference type="CDD" id="cd00082">
    <property type="entry name" value="HisKA"/>
    <property type="match status" value="1"/>
</dbReference>
<dbReference type="Gene3D" id="1.10.287.130">
    <property type="match status" value="1"/>
</dbReference>
<name>A0A517SKH0_9PLAN</name>
<reference evidence="8 9" key="1">
    <citation type="submission" date="2019-02" db="EMBL/GenBank/DDBJ databases">
        <title>Deep-cultivation of Planctomycetes and their phenomic and genomic characterization uncovers novel biology.</title>
        <authorList>
            <person name="Wiegand S."/>
            <person name="Jogler M."/>
            <person name="Boedeker C."/>
            <person name="Pinto D."/>
            <person name="Vollmers J."/>
            <person name="Rivas-Marin E."/>
            <person name="Kohn T."/>
            <person name="Peeters S.H."/>
            <person name="Heuer A."/>
            <person name="Rast P."/>
            <person name="Oberbeckmann S."/>
            <person name="Bunk B."/>
            <person name="Jeske O."/>
            <person name="Meyerdierks A."/>
            <person name="Storesund J.E."/>
            <person name="Kallscheuer N."/>
            <person name="Luecker S."/>
            <person name="Lage O.M."/>
            <person name="Pohl T."/>
            <person name="Merkel B.J."/>
            <person name="Hornburger P."/>
            <person name="Mueller R.-W."/>
            <person name="Bruemmer F."/>
            <person name="Labrenz M."/>
            <person name="Spormann A.M."/>
            <person name="Op den Camp H."/>
            <person name="Overmann J."/>
            <person name="Amann R."/>
            <person name="Jetten M.S.M."/>
            <person name="Mascher T."/>
            <person name="Medema M.H."/>
            <person name="Devos D.P."/>
            <person name="Kaster A.-K."/>
            <person name="Ovreas L."/>
            <person name="Rohde M."/>
            <person name="Galperin M.Y."/>
            <person name="Jogler C."/>
        </authorList>
    </citation>
    <scope>NUCLEOTIDE SEQUENCE [LARGE SCALE GENOMIC DNA]</scope>
    <source>
        <strain evidence="8 9">Pan44</strain>
    </source>
</reference>
<dbReference type="GO" id="GO:0000155">
    <property type="term" value="F:phosphorelay sensor kinase activity"/>
    <property type="evidence" value="ECO:0007669"/>
    <property type="project" value="InterPro"/>
</dbReference>
<evidence type="ECO:0000256" key="5">
    <source>
        <dbReference type="ARBA" id="ARBA00022777"/>
    </source>
</evidence>
<dbReference type="PROSITE" id="PS50109">
    <property type="entry name" value="HIS_KIN"/>
    <property type="match status" value="1"/>
</dbReference>
<evidence type="ECO:0000256" key="3">
    <source>
        <dbReference type="ARBA" id="ARBA00022553"/>
    </source>
</evidence>
<dbReference type="InterPro" id="IPR052162">
    <property type="entry name" value="Sensor_kinase/Photoreceptor"/>
</dbReference>
<evidence type="ECO:0000256" key="4">
    <source>
        <dbReference type="ARBA" id="ARBA00022679"/>
    </source>
</evidence>
<dbReference type="SUPFAM" id="SSF55874">
    <property type="entry name" value="ATPase domain of HSP90 chaperone/DNA topoisomerase II/histidine kinase"/>
    <property type="match status" value="1"/>
</dbReference>
<dbReference type="Proteomes" id="UP000315700">
    <property type="component" value="Chromosome"/>
</dbReference>
<dbReference type="InterPro" id="IPR036890">
    <property type="entry name" value="HATPase_C_sf"/>
</dbReference>
<keyword evidence="4 8" id="KW-0808">Transferase</keyword>
<dbReference type="SUPFAM" id="SSF47384">
    <property type="entry name" value="Homodimeric domain of signal transducing histidine kinase"/>
    <property type="match status" value="1"/>
</dbReference>
<dbReference type="InterPro" id="IPR003661">
    <property type="entry name" value="HisK_dim/P_dom"/>
</dbReference>
<dbReference type="Pfam" id="PF02518">
    <property type="entry name" value="HATPase_c"/>
    <property type="match status" value="1"/>
</dbReference>
<gene>
    <name evidence="8" type="primary">cph1_3</name>
    <name evidence="8" type="ORF">Pan44_46790</name>
</gene>
<protein>
    <recommendedName>
        <fullName evidence="2">histidine kinase</fullName>
        <ecNumber evidence="2">2.7.13.3</ecNumber>
    </recommendedName>
</protein>
<keyword evidence="5" id="KW-0418">Kinase</keyword>
<comment type="catalytic activity">
    <reaction evidence="1">
        <text>ATP + protein L-histidine = ADP + protein N-phospho-L-histidine.</text>
        <dbReference type="EC" id="2.7.13.3"/>
    </reaction>
</comment>
<dbReference type="EC" id="2.7.13.3" evidence="2"/>
<feature type="coiled-coil region" evidence="6">
    <location>
        <begin position="131"/>
        <end position="183"/>
    </location>
</feature>
<dbReference type="InterPro" id="IPR036097">
    <property type="entry name" value="HisK_dim/P_sf"/>
</dbReference>
<evidence type="ECO:0000259" key="7">
    <source>
        <dbReference type="PROSITE" id="PS50109"/>
    </source>
</evidence>
<sequence length="418" mass="46635">MVMTPGWIIVAMTDSYLRTTMTRREDMVGRHALEVFPENPDDTPQRHPDDPTCRGAEMILESMQRVIDTGTPELMPFHKYDIRRPQSEGGEYEEHYWSIMNSPIFGADGKVEFVVHRVEDVTTLVRSRESALEQERRSAALEQRASHLELDVAIRSAELQKANRELHQTNVELNAVRADLERRVELRTADLKRRNQALEEIAYAASHDLQEPLRAVAGYCQLLLMDYAAALPAEAADYLQKAAVGAHRMSAMIRGILQFARMPKDTQSFSSIDANTVLAETLISLESAISESHATIVPGDLPTICSDPVLLTQVFQNLIGNSIKYCGERPPVIRIDAQKTGQEWVFSVADKGIGIPADSRDRVFAIFQRLKSPGSVPGTGIGLSLCRQIVEHHGGRIWIEGEPGEGTTVRFTIPIRDA</sequence>
<evidence type="ECO:0000256" key="2">
    <source>
        <dbReference type="ARBA" id="ARBA00012438"/>
    </source>
</evidence>
<proteinExistence type="predicted"/>
<dbReference type="InterPro" id="IPR004358">
    <property type="entry name" value="Sig_transdc_His_kin-like_C"/>
</dbReference>
<dbReference type="SMART" id="SM00388">
    <property type="entry name" value="HisKA"/>
    <property type="match status" value="1"/>
</dbReference>
<keyword evidence="3" id="KW-0597">Phosphoprotein</keyword>
<evidence type="ECO:0000313" key="8">
    <source>
        <dbReference type="EMBL" id="QDT56622.1"/>
    </source>
</evidence>
<dbReference type="InterPro" id="IPR005467">
    <property type="entry name" value="His_kinase_dom"/>
</dbReference>
<keyword evidence="9" id="KW-1185">Reference proteome</keyword>
<dbReference type="Gene3D" id="3.30.450.20">
    <property type="entry name" value="PAS domain"/>
    <property type="match status" value="1"/>
</dbReference>
<organism evidence="8 9">
    <name type="scientific">Caulifigura coniformis</name>
    <dbReference type="NCBI Taxonomy" id="2527983"/>
    <lineage>
        <taxon>Bacteria</taxon>
        <taxon>Pseudomonadati</taxon>
        <taxon>Planctomycetota</taxon>
        <taxon>Planctomycetia</taxon>
        <taxon>Planctomycetales</taxon>
        <taxon>Planctomycetaceae</taxon>
        <taxon>Caulifigura</taxon>
    </lineage>
</organism>
<dbReference type="SMART" id="SM00387">
    <property type="entry name" value="HATPase_c"/>
    <property type="match status" value="1"/>
</dbReference>
<accession>A0A517SKH0</accession>
<feature type="domain" description="Histidine kinase" evidence="7">
    <location>
        <begin position="204"/>
        <end position="417"/>
    </location>
</feature>
<dbReference type="InterPro" id="IPR003594">
    <property type="entry name" value="HATPase_dom"/>
</dbReference>
<evidence type="ECO:0000313" key="9">
    <source>
        <dbReference type="Proteomes" id="UP000315700"/>
    </source>
</evidence>
<dbReference type="KEGG" id="ccos:Pan44_46790"/>
<evidence type="ECO:0000256" key="6">
    <source>
        <dbReference type="SAM" id="Coils"/>
    </source>
</evidence>
<keyword evidence="6" id="KW-0175">Coiled coil</keyword>
<dbReference type="Gene3D" id="3.30.565.10">
    <property type="entry name" value="Histidine kinase-like ATPase, C-terminal domain"/>
    <property type="match status" value="1"/>
</dbReference>
<dbReference type="PANTHER" id="PTHR43304">
    <property type="entry name" value="PHYTOCHROME-LIKE PROTEIN CPH1"/>
    <property type="match status" value="1"/>
</dbReference>
<dbReference type="PRINTS" id="PR00344">
    <property type="entry name" value="BCTRLSENSOR"/>
</dbReference>
<dbReference type="AlphaFoldDB" id="A0A517SKH0"/>
<dbReference type="PANTHER" id="PTHR43304:SF1">
    <property type="entry name" value="PAC DOMAIN-CONTAINING PROTEIN"/>
    <property type="match status" value="1"/>
</dbReference>
<dbReference type="InParanoid" id="A0A517SKH0"/>
<dbReference type="Pfam" id="PF00512">
    <property type="entry name" value="HisKA"/>
    <property type="match status" value="1"/>
</dbReference>
<evidence type="ECO:0000256" key="1">
    <source>
        <dbReference type="ARBA" id="ARBA00000085"/>
    </source>
</evidence>